<feature type="signal peptide" evidence="2">
    <location>
        <begin position="1"/>
        <end position="22"/>
    </location>
</feature>
<protein>
    <submittedName>
        <fullName evidence="3">Uncharacterized protein</fullName>
    </submittedName>
</protein>
<evidence type="ECO:0000313" key="4">
    <source>
        <dbReference type="Proteomes" id="UP000318055"/>
    </source>
</evidence>
<evidence type="ECO:0000313" key="3">
    <source>
        <dbReference type="EMBL" id="QDX27481.1"/>
    </source>
</evidence>
<gene>
    <name evidence="3" type="ORF">FPZ54_16710</name>
</gene>
<keyword evidence="1" id="KW-0472">Membrane</keyword>
<sequence length="81" mass="8056">MRLAKLMMAVAACSLATTPALAASSASKLSVSEASTARVGTPSGKANKQAGGFPFLIVFAVIAVGLGIYVAVDSDDEPTSP</sequence>
<feature type="transmembrane region" description="Helical" evidence="1">
    <location>
        <begin position="52"/>
        <end position="72"/>
    </location>
</feature>
<keyword evidence="2" id="KW-0732">Signal</keyword>
<accession>A0A518RJ78</accession>
<dbReference type="EMBL" id="CP042239">
    <property type="protein sequence ID" value="QDX27481.1"/>
    <property type="molecule type" value="Genomic_DNA"/>
</dbReference>
<name>A0A518RJ78_9SPHN</name>
<dbReference type="AlphaFoldDB" id="A0A518RJ78"/>
<dbReference type="OrthoDB" id="9238440at2"/>
<reference evidence="3 4" key="1">
    <citation type="submission" date="2019-07" db="EMBL/GenBank/DDBJ databases">
        <title>Sphingomonas alkalisoli sp. nov., isolated from rhizosphere soil of Suaedae salsa.</title>
        <authorList>
            <person name="Zhang H."/>
            <person name="Xu L."/>
            <person name="Zhang J.-X."/>
            <person name="Sun J.-Q."/>
        </authorList>
    </citation>
    <scope>NUCLEOTIDE SEQUENCE [LARGE SCALE GENOMIC DNA]</scope>
    <source>
        <strain evidence="3 4">XS-10</strain>
    </source>
</reference>
<proteinExistence type="predicted"/>
<evidence type="ECO:0000256" key="1">
    <source>
        <dbReference type="SAM" id="Phobius"/>
    </source>
</evidence>
<keyword evidence="1" id="KW-1133">Transmembrane helix</keyword>
<evidence type="ECO:0000256" key="2">
    <source>
        <dbReference type="SAM" id="SignalP"/>
    </source>
</evidence>
<keyword evidence="1" id="KW-0812">Transmembrane</keyword>
<dbReference type="KEGG" id="ssua:FPZ54_16710"/>
<organism evidence="3 4">
    <name type="scientific">Sphingomonas suaedae</name>
    <dbReference type="NCBI Taxonomy" id="2599297"/>
    <lineage>
        <taxon>Bacteria</taxon>
        <taxon>Pseudomonadati</taxon>
        <taxon>Pseudomonadota</taxon>
        <taxon>Alphaproteobacteria</taxon>
        <taxon>Sphingomonadales</taxon>
        <taxon>Sphingomonadaceae</taxon>
        <taxon>Sphingomonas</taxon>
    </lineage>
</organism>
<dbReference type="Proteomes" id="UP000318055">
    <property type="component" value="Chromosome"/>
</dbReference>
<keyword evidence="4" id="KW-1185">Reference proteome</keyword>
<dbReference type="RefSeq" id="WP_145848956.1">
    <property type="nucleotide sequence ID" value="NZ_CP042239.1"/>
</dbReference>
<feature type="chain" id="PRO_5021788095" evidence="2">
    <location>
        <begin position="23"/>
        <end position="81"/>
    </location>
</feature>